<reference evidence="1 2" key="1">
    <citation type="journal article" date="2013" name="Genome Announc.">
        <title>Genome Sequence of Novosphingobium lindaniclasticum LE124T, Isolated from a Hexachlorocyclohexane Dumpsite.</title>
        <authorList>
            <person name="Saxena A."/>
            <person name="Nayyar N."/>
            <person name="Sangwan N."/>
            <person name="Kumari R."/>
            <person name="Khurana J.P."/>
            <person name="Lal R."/>
        </authorList>
    </citation>
    <scope>NUCLEOTIDE SEQUENCE [LARGE SCALE GENOMIC DNA]</scope>
    <source>
        <strain evidence="1 2">LE124</strain>
    </source>
</reference>
<evidence type="ECO:0000313" key="1">
    <source>
        <dbReference type="EMBL" id="EQB10323.1"/>
    </source>
</evidence>
<sequence>MPIAHVMEAFLEKSQDFSLFCFAIGTETKS</sequence>
<accession>T0HE15</accession>
<gene>
    <name evidence="1" type="ORF">L284_17445</name>
</gene>
<evidence type="ECO:0000313" key="2">
    <source>
        <dbReference type="Proteomes" id="UP000015527"/>
    </source>
</evidence>
<protein>
    <submittedName>
        <fullName evidence="1">Uncharacterized protein</fullName>
    </submittedName>
</protein>
<proteinExistence type="predicted"/>
<dbReference type="AlphaFoldDB" id="T0HE15"/>
<name>T0HE15_9SPHN</name>
<keyword evidence="2" id="KW-1185">Reference proteome</keyword>
<dbReference type="EMBL" id="ATHL01000113">
    <property type="protein sequence ID" value="EQB10323.1"/>
    <property type="molecule type" value="Genomic_DNA"/>
</dbReference>
<dbReference type="Proteomes" id="UP000015527">
    <property type="component" value="Unassembled WGS sequence"/>
</dbReference>
<organism evidence="1 2">
    <name type="scientific">Novosphingobium lindaniclasticum LE124</name>
    <dbReference type="NCBI Taxonomy" id="1096930"/>
    <lineage>
        <taxon>Bacteria</taxon>
        <taxon>Pseudomonadati</taxon>
        <taxon>Pseudomonadota</taxon>
        <taxon>Alphaproteobacteria</taxon>
        <taxon>Sphingomonadales</taxon>
        <taxon>Sphingomonadaceae</taxon>
        <taxon>Novosphingobium</taxon>
    </lineage>
</organism>
<comment type="caution">
    <text evidence="1">The sequence shown here is derived from an EMBL/GenBank/DDBJ whole genome shotgun (WGS) entry which is preliminary data.</text>
</comment>